<comment type="caution">
    <text evidence="1">The sequence shown here is derived from an EMBL/GenBank/DDBJ whole genome shotgun (WGS) entry which is preliminary data.</text>
</comment>
<name>A0A8J2MZL1_9PLEO</name>
<dbReference type="Proteomes" id="UP000676310">
    <property type="component" value="Unassembled WGS sequence"/>
</dbReference>
<proteinExistence type="predicted"/>
<sequence length="150" mass="17564">MKEIAYDYHVPSWSWMAYSGGIQFMDIPLGEVDWIDHLRFDEEREYGHAIIANLWTFQNCMIEVHEAQHAVLDPSRVKRGWMQYDVEGGEDIRKEDCVVMGRRRKSNSDIEEYYVLVVRSTSVDGEYRRAGVGLIQSDYVVAQRTNIRLV</sequence>
<accession>A0A8J2MZL1</accession>
<evidence type="ECO:0000313" key="1">
    <source>
        <dbReference type="EMBL" id="CAG5158159.1"/>
    </source>
</evidence>
<dbReference type="AlphaFoldDB" id="A0A8J2MZL1"/>
<dbReference type="EMBL" id="CAJRGZ010000018">
    <property type="protein sequence ID" value="CAG5158159.1"/>
    <property type="molecule type" value="Genomic_DNA"/>
</dbReference>
<dbReference type="RefSeq" id="XP_043168565.1">
    <property type="nucleotide sequence ID" value="XM_043312630.1"/>
</dbReference>
<evidence type="ECO:0000313" key="2">
    <source>
        <dbReference type="Proteomes" id="UP000676310"/>
    </source>
</evidence>
<organism evidence="1 2">
    <name type="scientific">Alternaria atra</name>
    <dbReference type="NCBI Taxonomy" id="119953"/>
    <lineage>
        <taxon>Eukaryota</taxon>
        <taxon>Fungi</taxon>
        <taxon>Dikarya</taxon>
        <taxon>Ascomycota</taxon>
        <taxon>Pezizomycotina</taxon>
        <taxon>Dothideomycetes</taxon>
        <taxon>Pleosporomycetidae</taxon>
        <taxon>Pleosporales</taxon>
        <taxon>Pleosporineae</taxon>
        <taxon>Pleosporaceae</taxon>
        <taxon>Alternaria</taxon>
        <taxon>Alternaria sect. Ulocladioides</taxon>
    </lineage>
</organism>
<gene>
    <name evidence="1" type="ORF">ALTATR162_LOCUS5014</name>
</gene>
<dbReference type="GeneID" id="67016746"/>
<keyword evidence="2" id="KW-1185">Reference proteome</keyword>
<reference evidence="1" key="1">
    <citation type="submission" date="2021-05" db="EMBL/GenBank/DDBJ databases">
        <authorList>
            <person name="Stam R."/>
        </authorList>
    </citation>
    <scope>NUCLEOTIDE SEQUENCE</scope>
    <source>
        <strain evidence="1">CS162</strain>
    </source>
</reference>
<dbReference type="OrthoDB" id="4161196at2759"/>
<protein>
    <submittedName>
        <fullName evidence="1">Uncharacterized protein</fullName>
    </submittedName>
</protein>